<feature type="transmembrane region" description="Helical" evidence="1">
    <location>
        <begin position="49"/>
        <end position="70"/>
    </location>
</feature>
<comment type="caution">
    <text evidence="2">The sequence shown here is derived from an EMBL/GenBank/DDBJ whole genome shotgun (WGS) entry which is preliminary data.</text>
</comment>
<evidence type="ECO:0000256" key="1">
    <source>
        <dbReference type="SAM" id="Phobius"/>
    </source>
</evidence>
<sequence length="267" mass="29932">MAMSKVVKDINDYSSQRSAAETPPKTLADIRLAEKIQQRRFHWHWNRRLGAISIAVAVVVLLITGISYLYHSSQAASTFLNRADAAAEAKDFSAQVKWLNRYSLLAPDDHEAIVRMAIAADEGADVAKPELRGRAIDQARKQLSTSIARLGITDDDDPTVRDLRGRLIKRLLQLGGPWYREAERQVILLQAPNGDAEATRWLALALDGQVNESMYQERPEVKYEPEQNYWMWLAQQPVGEVLAVALQRNSSDLDLVARFVNAALSTP</sequence>
<reference evidence="2 3" key="1">
    <citation type="journal article" date="2013" name="Mar. Genomics">
        <title>Expression of sulfatases in Rhodopirellula baltica and the diversity of sulfatases in the genus Rhodopirellula.</title>
        <authorList>
            <person name="Wegner C.E."/>
            <person name="Richter-Heitmann T."/>
            <person name="Klindworth A."/>
            <person name="Klockow C."/>
            <person name="Richter M."/>
            <person name="Achstetter T."/>
            <person name="Glockner F.O."/>
            <person name="Harder J."/>
        </authorList>
    </citation>
    <scope>NUCLEOTIDE SEQUENCE [LARGE SCALE GENOMIC DNA]</scope>
    <source>
        <strain evidence="2 3">SM1</strain>
    </source>
</reference>
<proteinExistence type="predicted"/>
<feature type="non-terminal residue" evidence="2">
    <location>
        <position position="267"/>
    </location>
</feature>
<protein>
    <submittedName>
        <fullName evidence="2">Uncharacterized protein</fullName>
    </submittedName>
</protein>
<keyword evidence="3" id="KW-1185">Reference proteome</keyword>
<dbReference type="Proteomes" id="UP000011991">
    <property type="component" value="Unassembled WGS sequence"/>
</dbReference>
<organism evidence="2 3">
    <name type="scientific">Rhodopirellula maiorica SM1</name>
    <dbReference type="NCBI Taxonomy" id="1265738"/>
    <lineage>
        <taxon>Bacteria</taxon>
        <taxon>Pseudomonadati</taxon>
        <taxon>Planctomycetota</taxon>
        <taxon>Planctomycetia</taxon>
        <taxon>Pirellulales</taxon>
        <taxon>Pirellulaceae</taxon>
        <taxon>Novipirellula</taxon>
    </lineage>
</organism>
<dbReference type="AlphaFoldDB" id="M5S9U9"/>
<evidence type="ECO:0000313" key="2">
    <source>
        <dbReference type="EMBL" id="EMI22954.1"/>
    </source>
</evidence>
<gene>
    <name evidence="2" type="ORF">RMSM_00113</name>
</gene>
<accession>M5S9U9</accession>
<dbReference type="EMBL" id="ANOG01000013">
    <property type="protein sequence ID" value="EMI22954.1"/>
    <property type="molecule type" value="Genomic_DNA"/>
</dbReference>
<name>M5S9U9_9BACT</name>
<evidence type="ECO:0000313" key="3">
    <source>
        <dbReference type="Proteomes" id="UP000011991"/>
    </source>
</evidence>
<keyword evidence="1" id="KW-1133">Transmembrane helix</keyword>
<keyword evidence="1" id="KW-0472">Membrane</keyword>
<keyword evidence="1" id="KW-0812">Transmembrane</keyword>